<evidence type="ECO:0000313" key="2">
    <source>
        <dbReference type="EMBL" id="CAF0735122.1"/>
    </source>
</evidence>
<dbReference type="AlphaFoldDB" id="A0A813NE25"/>
<accession>A0A813NE25</accession>
<dbReference type="SUPFAM" id="SSF56300">
    <property type="entry name" value="Metallo-dependent phosphatases"/>
    <property type="match status" value="1"/>
</dbReference>
<dbReference type="PANTHER" id="PTHR45778:SF7">
    <property type="entry name" value="PURPLE ACID PHOSPHATASE"/>
    <property type="match status" value="1"/>
</dbReference>
<dbReference type="Proteomes" id="UP000663870">
    <property type="component" value="Unassembled WGS sequence"/>
</dbReference>
<dbReference type="PANTHER" id="PTHR45778">
    <property type="entry name" value="PURPLE ACID PHOSPHATASE-RELATED"/>
    <property type="match status" value="1"/>
</dbReference>
<protein>
    <recommendedName>
        <fullName evidence="4">Acid phosphatase</fullName>
    </recommendedName>
</protein>
<organism evidence="2 3">
    <name type="scientific">Rotaria sordida</name>
    <dbReference type="NCBI Taxonomy" id="392033"/>
    <lineage>
        <taxon>Eukaryota</taxon>
        <taxon>Metazoa</taxon>
        <taxon>Spiralia</taxon>
        <taxon>Gnathifera</taxon>
        <taxon>Rotifera</taxon>
        <taxon>Eurotatoria</taxon>
        <taxon>Bdelloidea</taxon>
        <taxon>Philodinida</taxon>
        <taxon>Philodinidae</taxon>
        <taxon>Rotaria</taxon>
    </lineage>
</organism>
<evidence type="ECO:0000256" key="1">
    <source>
        <dbReference type="ARBA" id="ARBA00022729"/>
    </source>
</evidence>
<evidence type="ECO:0000313" key="3">
    <source>
        <dbReference type="Proteomes" id="UP000663870"/>
    </source>
</evidence>
<comment type="caution">
    <text evidence="2">The sequence shown here is derived from an EMBL/GenBank/DDBJ whole genome shotgun (WGS) entry which is preliminary data.</text>
</comment>
<name>A0A813NE25_9BILA</name>
<dbReference type="GO" id="GO:0003993">
    <property type="term" value="F:acid phosphatase activity"/>
    <property type="evidence" value="ECO:0007669"/>
    <property type="project" value="InterPro"/>
</dbReference>
<dbReference type="SUPFAM" id="SSF49363">
    <property type="entry name" value="Purple acid phosphatase, N-terminal domain"/>
    <property type="match status" value="1"/>
</dbReference>
<gene>
    <name evidence="2" type="ORF">JXQ802_LOCUS774</name>
</gene>
<keyword evidence="1" id="KW-0732">Signal</keyword>
<reference evidence="2" key="1">
    <citation type="submission" date="2021-02" db="EMBL/GenBank/DDBJ databases">
        <authorList>
            <person name="Nowell W R."/>
        </authorList>
    </citation>
    <scope>NUCLEOTIDE SEQUENCE</scope>
</reference>
<proteinExistence type="predicted"/>
<dbReference type="GO" id="GO:0046872">
    <property type="term" value="F:metal ion binding"/>
    <property type="evidence" value="ECO:0007669"/>
    <property type="project" value="InterPro"/>
</dbReference>
<dbReference type="Gene3D" id="3.60.21.10">
    <property type="match status" value="1"/>
</dbReference>
<dbReference type="InterPro" id="IPR008963">
    <property type="entry name" value="Purple_acid_Pase-like_N"/>
</dbReference>
<sequence>MTNLYHQLEFHYYSRDHSCFGNYTLIGKSSVVGPLNYNESTRIHLAYGNHIDEMDVSYLTNISEYIPQYRYELSPSSLNFHPSETTITYTAFDICKEKAVIRGPQTFIDHRYMHIILLENLQAWTVNVTCLLHIGDISYVRGIGALWDAFITQIQPIAALVPYMVEIGNHEGNHGTDSDDECAVPMVRRFHSPSNDNSLFWYNLDVGPIHRIYYSTEHDFRRTSLQYSGIEDLHSV</sequence>
<evidence type="ECO:0008006" key="4">
    <source>
        <dbReference type="Google" id="ProtNLM"/>
    </source>
</evidence>
<keyword evidence="3" id="KW-1185">Reference proteome</keyword>
<dbReference type="EMBL" id="CAJNOL010000008">
    <property type="protein sequence ID" value="CAF0735122.1"/>
    <property type="molecule type" value="Genomic_DNA"/>
</dbReference>
<dbReference type="InterPro" id="IPR029052">
    <property type="entry name" value="Metallo-depent_PP-like"/>
</dbReference>